<dbReference type="PANTHER" id="PTHR35010:SF2">
    <property type="entry name" value="BLL4672 PROTEIN"/>
    <property type="match status" value="1"/>
</dbReference>
<dbReference type="Proteomes" id="UP000289260">
    <property type="component" value="Chromosome"/>
</dbReference>
<dbReference type="Pfam" id="PF17765">
    <property type="entry name" value="MLTR_LBD"/>
    <property type="match status" value="1"/>
</dbReference>
<proteinExistence type="predicted"/>
<dbReference type="EMBL" id="CP035806">
    <property type="protein sequence ID" value="QBE49223.1"/>
    <property type="molecule type" value="Genomic_DNA"/>
</dbReference>
<accession>A0A4P6KG84</accession>
<dbReference type="PANTHER" id="PTHR35010">
    <property type="entry name" value="BLL4672 PROTEIN-RELATED"/>
    <property type="match status" value="1"/>
</dbReference>
<dbReference type="AlphaFoldDB" id="A0A4P6KG84"/>
<evidence type="ECO:0000313" key="3">
    <source>
        <dbReference type="Proteomes" id="UP000289260"/>
    </source>
</evidence>
<organism evidence="2 3">
    <name type="scientific">Leucobacter triazinivorans</name>
    <dbReference type="NCBI Taxonomy" id="1784719"/>
    <lineage>
        <taxon>Bacteria</taxon>
        <taxon>Bacillati</taxon>
        <taxon>Actinomycetota</taxon>
        <taxon>Actinomycetes</taxon>
        <taxon>Micrococcales</taxon>
        <taxon>Microbacteriaceae</taxon>
        <taxon>Leucobacter</taxon>
    </lineage>
</organism>
<dbReference type="OrthoDB" id="3518652at2"/>
<protein>
    <recommendedName>
        <fullName evidence="1">MmyB-like transcription regulator ligand binding domain-containing protein</fullName>
    </recommendedName>
</protein>
<dbReference type="KEGG" id="ltr:EVS81_10560"/>
<sequence length="197" mass="22102">MGERTTRSTAAERDGKGDSARALVSAITGAPAILRTRRLDLIAANPLARSLYEPVMSGSRTPNLARFVYLDPERARSFFPDWERLCDECVHLLRSAAEHDPHDRALHRLIGELSTRSATFRDRWSARRTSGVRLPRERLRHPVVGELILLREELTPARDPGTTLTVYLPSEDRATRERFAILASWVQPDRCAGAHGG</sequence>
<evidence type="ECO:0000313" key="2">
    <source>
        <dbReference type="EMBL" id="QBE49223.1"/>
    </source>
</evidence>
<reference evidence="2 3" key="1">
    <citation type="submission" date="2019-02" db="EMBL/GenBank/DDBJ databases">
        <authorList>
            <person name="Sun L."/>
            <person name="Pan D."/>
            <person name="Wu X."/>
        </authorList>
    </citation>
    <scope>NUCLEOTIDE SEQUENCE [LARGE SCALE GENOMIC DNA]</scope>
    <source>
        <strain evidence="2 3">JW-1</strain>
    </source>
</reference>
<keyword evidence="3" id="KW-1185">Reference proteome</keyword>
<dbReference type="RefSeq" id="WP_130110353.1">
    <property type="nucleotide sequence ID" value="NZ_CP035806.1"/>
</dbReference>
<feature type="domain" description="MmyB-like transcription regulator ligand binding" evidence="1">
    <location>
        <begin position="19"/>
        <end position="179"/>
    </location>
</feature>
<name>A0A4P6KG84_9MICO</name>
<dbReference type="InterPro" id="IPR041413">
    <property type="entry name" value="MLTR_LBD"/>
</dbReference>
<evidence type="ECO:0000259" key="1">
    <source>
        <dbReference type="Pfam" id="PF17765"/>
    </source>
</evidence>
<dbReference type="Gene3D" id="3.30.450.180">
    <property type="match status" value="1"/>
</dbReference>
<gene>
    <name evidence="2" type="ORF">EVS81_10560</name>
</gene>